<dbReference type="OrthoDB" id="9790578at2"/>
<evidence type="ECO:0000313" key="2">
    <source>
        <dbReference type="Proteomes" id="UP000027986"/>
    </source>
</evidence>
<dbReference type="KEGG" id="dni:HX89_05155"/>
<gene>
    <name evidence="1" type="ORF">HX89_05155</name>
</gene>
<organism evidence="1 2">
    <name type="scientific">Dermacoccus nishinomiyaensis</name>
    <dbReference type="NCBI Taxonomy" id="1274"/>
    <lineage>
        <taxon>Bacteria</taxon>
        <taxon>Bacillati</taxon>
        <taxon>Actinomycetota</taxon>
        <taxon>Actinomycetes</taxon>
        <taxon>Micrococcales</taxon>
        <taxon>Dermacoccaceae</taxon>
        <taxon>Dermacoccus</taxon>
    </lineage>
</organism>
<dbReference type="AlphaFoldDB" id="A0A075JF74"/>
<dbReference type="EMBL" id="CP008889">
    <property type="protein sequence ID" value="AIF40435.1"/>
    <property type="molecule type" value="Genomic_DNA"/>
</dbReference>
<name>A0A075JF74_9MICO</name>
<dbReference type="Proteomes" id="UP000027986">
    <property type="component" value="Chromosome"/>
</dbReference>
<dbReference type="eggNOG" id="ENOG502Z7SZ">
    <property type="taxonomic scope" value="Bacteria"/>
</dbReference>
<accession>A0A075JF74</accession>
<sequence length="298" mass="34034">MEQVAVMTPAQWREGVAAHEARVAPHVEPHLGRRKEHRKHPVEDFLFVYYSYSPGKLRRWHPGAGVALLVDERGRTPITDDRFTRRITTAEGDADVLDVDEFVDARDRTIAFVRSLLTATLDRAPNLGCFGMHEWAMVYKLAPGEQRHEQLPLRLSQAATDDVVEAADIRCTHFDAYRFFTPDAVELNRERPTRERQVEFEQPACLHAGMDVYKWAHKLAPLVPGDLVLDAFELAKEIRTLDMEASPYDVRGLGYGVVPVETPRGRAEYVRRQREFAERSQDLRRSLLDVLDRAAPAP</sequence>
<dbReference type="RefSeq" id="WP_038567483.1">
    <property type="nucleotide sequence ID" value="NZ_CP008889.1"/>
</dbReference>
<reference evidence="1 2" key="1">
    <citation type="submission" date="2014-07" db="EMBL/GenBank/DDBJ databases">
        <title>Genome Sequencing of Dermacoccus nishinomiyaensis.</title>
        <authorList>
            <person name="Hong K.W."/>
            <person name="Chan K.G."/>
        </authorList>
    </citation>
    <scope>NUCLEOTIDE SEQUENCE [LARGE SCALE GENOMIC DNA]</scope>
    <source>
        <strain evidence="1 2">M25</strain>
    </source>
</reference>
<evidence type="ECO:0000313" key="1">
    <source>
        <dbReference type="EMBL" id="AIF40435.1"/>
    </source>
</evidence>
<keyword evidence="2" id="KW-1185">Reference proteome</keyword>
<proteinExistence type="predicted"/>
<dbReference type="GeneID" id="41840574"/>
<dbReference type="HOGENOM" id="CLU_053604_0_0_11"/>
<protein>
    <submittedName>
        <fullName evidence="1">3-methyladenine DNA glycosylase</fullName>
    </submittedName>
</protein>